<proteinExistence type="predicted"/>
<sequence length="188" mass="20494">MRLEDVKTTPLSPVETERPVPRWAMVTARAIPLVLLPQCLWRLPFAFHFQMGMAHDPDAAVWPVWATIPYVFGLSLLTEALALLCFGLVRGWGEVAPAWLPFIGGKRIPPAAALVPATLGGLGATAFWAPSVLVWLGLIEDDSVGYVNGGWETLARVCIAPGTLWGPMVLALTYGYYVRRCRPGKRAG</sequence>
<evidence type="ECO:0000256" key="1">
    <source>
        <dbReference type="SAM" id="Phobius"/>
    </source>
</evidence>
<comment type="caution">
    <text evidence="2">The sequence shown here is derived from an EMBL/GenBank/DDBJ whole genome shotgun (WGS) entry which is preliminary data.</text>
</comment>
<organism evidence="2 3">
    <name type="scientific">Streptomyces cinnamoneus</name>
    <name type="common">Streptoverticillium cinnamoneum</name>
    <dbReference type="NCBI Taxonomy" id="53446"/>
    <lineage>
        <taxon>Bacteria</taxon>
        <taxon>Bacillati</taxon>
        <taxon>Actinomycetota</taxon>
        <taxon>Actinomycetes</taxon>
        <taxon>Kitasatosporales</taxon>
        <taxon>Streptomycetaceae</taxon>
        <taxon>Streptomyces</taxon>
        <taxon>Streptomyces cinnamoneus group</taxon>
    </lineage>
</organism>
<dbReference type="Proteomes" id="UP000222531">
    <property type="component" value="Unassembled WGS sequence"/>
</dbReference>
<reference evidence="2 3" key="1">
    <citation type="journal article" date="2017" name="Biochemistry">
        <title>Identification of the Biosynthetic Pathway for the Antibiotic Bicyclomycin.</title>
        <authorList>
            <person name="Patteson J."/>
            <person name="Cai W."/>
            <person name="Johnson R.A."/>
            <person name="Santa Maria K."/>
            <person name="Li B."/>
        </authorList>
    </citation>
    <scope>NUCLEOTIDE SEQUENCE [LARGE SCALE GENOMIC DNA]</scope>
    <source>
        <strain evidence="2 3">ATCC 21532</strain>
    </source>
</reference>
<feature type="transmembrane region" description="Helical" evidence="1">
    <location>
        <begin position="110"/>
        <end position="134"/>
    </location>
</feature>
<name>A0A2G1XK35_STRCJ</name>
<evidence type="ECO:0000313" key="2">
    <source>
        <dbReference type="EMBL" id="PHQ51603.1"/>
    </source>
</evidence>
<gene>
    <name evidence="2" type="ORF">BLA24_12965</name>
</gene>
<feature type="transmembrane region" description="Helical" evidence="1">
    <location>
        <begin position="154"/>
        <end position="177"/>
    </location>
</feature>
<keyword evidence="1" id="KW-0812">Transmembrane</keyword>
<dbReference type="EMBL" id="NHZO01000143">
    <property type="protein sequence ID" value="PHQ51603.1"/>
    <property type="molecule type" value="Genomic_DNA"/>
</dbReference>
<dbReference type="OrthoDB" id="2717873at2"/>
<dbReference type="AlphaFoldDB" id="A0A2G1XK35"/>
<keyword evidence="1" id="KW-0472">Membrane</keyword>
<keyword evidence="3" id="KW-1185">Reference proteome</keyword>
<evidence type="ECO:0000313" key="3">
    <source>
        <dbReference type="Proteomes" id="UP000222531"/>
    </source>
</evidence>
<accession>A0A2G1XK35</accession>
<keyword evidence="1" id="KW-1133">Transmembrane helix</keyword>
<feature type="transmembrane region" description="Helical" evidence="1">
    <location>
        <begin position="26"/>
        <end position="47"/>
    </location>
</feature>
<feature type="transmembrane region" description="Helical" evidence="1">
    <location>
        <begin position="67"/>
        <end position="89"/>
    </location>
</feature>
<protein>
    <submittedName>
        <fullName evidence="2">Uncharacterized protein</fullName>
    </submittedName>
</protein>